<evidence type="ECO:0000313" key="3">
    <source>
        <dbReference type="EMBL" id="MDO6416906.1"/>
    </source>
</evidence>
<dbReference type="InterPro" id="IPR013424">
    <property type="entry name" value="Ice-binding_C"/>
</dbReference>
<reference evidence="3" key="1">
    <citation type="submission" date="2023-07" db="EMBL/GenBank/DDBJ databases">
        <authorList>
            <person name="Kim M."/>
        </authorList>
    </citation>
    <scope>NUCLEOTIDE SEQUENCE</scope>
    <source>
        <strain evidence="3">BIUV-7</strain>
    </source>
</reference>
<evidence type="ECO:0000256" key="1">
    <source>
        <dbReference type="SAM" id="SignalP"/>
    </source>
</evidence>
<feature type="chain" id="PRO_5045723534" evidence="1">
    <location>
        <begin position="32"/>
        <end position="287"/>
    </location>
</feature>
<dbReference type="NCBIfam" id="NF035944">
    <property type="entry name" value="PEPxxWA-CTERM"/>
    <property type="match status" value="1"/>
</dbReference>
<dbReference type="RefSeq" id="WP_303546845.1">
    <property type="nucleotide sequence ID" value="NZ_JAUOTP010000013.1"/>
</dbReference>
<evidence type="ECO:0000259" key="2">
    <source>
        <dbReference type="Pfam" id="PF07589"/>
    </source>
</evidence>
<dbReference type="EMBL" id="JAUOTP010000013">
    <property type="protein sequence ID" value="MDO6416906.1"/>
    <property type="molecule type" value="Genomic_DNA"/>
</dbReference>
<dbReference type="Proteomes" id="UP001169764">
    <property type="component" value="Unassembled WGS sequence"/>
</dbReference>
<feature type="domain" description="Ice-binding protein C-terminal" evidence="2">
    <location>
        <begin position="255"/>
        <end position="281"/>
    </location>
</feature>
<keyword evidence="1" id="KW-0732">Signal</keyword>
<keyword evidence="4" id="KW-1185">Reference proteome</keyword>
<dbReference type="Pfam" id="PF07589">
    <property type="entry name" value="PEP-CTERM"/>
    <property type="match status" value="1"/>
</dbReference>
<proteinExistence type="predicted"/>
<accession>A0ABT8YF12</accession>
<gene>
    <name evidence="3" type="ORF">Q4F19_21155</name>
</gene>
<feature type="signal peptide" evidence="1">
    <location>
        <begin position="1"/>
        <end position="31"/>
    </location>
</feature>
<sequence>MRNIIGLIAKGGARAAITASFAVATTGSALAVTSISSNATDLKVSLGIATIPVGVTIGTSSGTAAPAYSASNSVASVNQSLALGGVVGGPLSQGLTTGVMTTSAQSAFPVSPTGSASATINNLGLGLAINLGVLGSLNALSLGSSAVTSTTTFDGSNFTGVSSVADLALNSLILSLPINAGIYASTAANRTLIDILGLKITLNEQIATDLTSAGLNTRSFTTNALRVTYTDFLVGGALLNGDVIVGQSQVSVTQAVPEPATWSMMILGFGMVGGALRHQRRAVRALA</sequence>
<organism evidence="3 4">
    <name type="scientific">Sphingomonas natans</name>
    <dbReference type="NCBI Taxonomy" id="3063330"/>
    <lineage>
        <taxon>Bacteria</taxon>
        <taxon>Pseudomonadati</taxon>
        <taxon>Pseudomonadota</taxon>
        <taxon>Alphaproteobacteria</taxon>
        <taxon>Sphingomonadales</taxon>
        <taxon>Sphingomonadaceae</taxon>
        <taxon>Sphingomonas</taxon>
    </lineage>
</organism>
<evidence type="ECO:0000313" key="4">
    <source>
        <dbReference type="Proteomes" id="UP001169764"/>
    </source>
</evidence>
<dbReference type="NCBIfam" id="TIGR02595">
    <property type="entry name" value="PEP_CTERM"/>
    <property type="match status" value="1"/>
</dbReference>
<protein>
    <submittedName>
        <fullName evidence="3">PEPxxWA-CTERM sorting domain-containing protein</fullName>
    </submittedName>
</protein>
<name>A0ABT8YF12_9SPHN</name>
<comment type="caution">
    <text evidence="3">The sequence shown here is derived from an EMBL/GenBank/DDBJ whole genome shotgun (WGS) entry which is preliminary data.</text>
</comment>